<dbReference type="InterPro" id="IPR027417">
    <property type="entry name" value="P-loop_NTPase"/>
</dbReference>
<dbReference type="RefSeq" id="WP_135086714.1">
    <property type="nucleotide sequence ID" value="NZ_SPDV01000019.1"/>
</dbReference>
<dbReference type="CDD" id="cd19488">
    <property type="entry name" value="KaiC-like_N"/>
    <property type="match status" value="1"/>
</dbReference>
<sequence>MAAEKELLDEGGPVSSGLRPLDDILAGGFAANRVHLVEGEPGSGKTTLGLQFLLEGKRKDERCLYITLSESRNEILHGAAAHGWSLDGIEIFELIPPELSLDSEREQSIVYASDLELGETVGMVMEEVERVAPARIVFDSLSEIRLLAQGPLRFRRQVLALKHYFAQHNCTVLFLDDLTQNEDDLSLHSLAHGVIRLDQIAVPYGAERRRLRVWKMRGRAFQGGYHDIRIRTGGIEIFPRLVAASHPDAGNAHAQAASGIRELDALVGGGLDHGTTNLVVGPSGAGKSTLVLQYVHAGLVRGDRAFFVSFDETEAVFMRRARGLGMDLAPFVENGCFTFRQVDPAELSPGELTGLLRQQVEDGVCIVVLDSLSGYQHAMPHEQFMLLQMHEIVTYLNQQGVLTFLILAQSGMIGSMQSPVDLTYLSDAVILLRFFEARGEIRRALSMLKKRTGPHESTIRELMIDGGGIRVGSRLEGFRGVLTGVPVLEGNNDDLLVNRGDRPA</sequence>
<keyword evidence="6" id="KW-0378">Hydrolase</keyword>
<dbReference type="InterPro" id="IPR014774">
    <property type="entry name" value="KaiC-like_dom"/>
</dbReference>
<dbReference type="PANTHER" id="PTHR42926:SF1">
    <property type="entry name" value="CIRCADIAN CLOCK OSCILLATOR PROTEIN KAIC 1"/>
    <property type="match status" value="1"/>
</dbReference>
<protein>
    <recommendedName>
        <fullName evidence="1">non-specific serine/threonine protein kinase</fullName>
        <ecNumber evidence="1">2.7.11.1</ecNumber>
    </recommendedName>
</protein>
<dbReference type="OrthoDB" id="9787927at2"/>
<keyword evidence="3" id="KW-0808">Transferase</keyword>
<evidence type="ECO:0000313" key="8">
    <source>
        <dbReference type="EMBL" id="TFI58117.1"/>
    </source>
</evidence>
<dbReference type="PROSITE" id="PS51146">
    <property type="entry name" value="KAIC"/>
    <property type="match status" value="2"/>
</dbReference>
<dbReference type="Gene3D" id="3.40.50.300">
    <property type="entry name" value="P-loop containing nucleotide triphosphate hydrolases"/>
    <property type="match status" value="2"/>
</dbReference>
<keyword evidence="9" id="KW-1185">Reference proteome</keyword>
<dbReference type="GO" id="GO:0016787">
    <property type="term" value="F:hydrolase activity"/>
    <property type="evidence" value="ECO:0007669"/>
    <property type="project" value="UniProtKB-KW"/>
</dbReference>
<reference evidence="8 9" key="1">
    <citation type="submission" date="2019-03" db="EMBL/GenBank/DDBJ databases">
        <title>Genome sequence of Sphingomonas sp. 17J27-24.</title>
        <authorList>
            <person name="Kim M."/>
            <person name="Maeng S."/>
            <person name="Sathiyaraj S."/>
        </authorList>
    </citation>
    <scope>NUCLEOTIDE SEQUENCE [LARGE SCALE GENOMIC DNA]</scope>
    <source>
        <strain evidence="8 9">17J27-24</strain>
    </source>
</reference>
<dbReference type="PRINTS" id="PR01874">
    <property type="entry name" value="DNAREPAIRADA"/>
</dbReference>
<organism evidence="8 9">
    <name type="scientific">Sphingomonas parva</name>
    <dbReference type="NCBI Taxonomy" id="2555898"/>
    <lineage>
        <taxon>Bacteria</taxon>
        <taxon>Pseudomonadati</taxon>
        <taxon>Pseudomonadota</taxon>
        <taxon>Alphaproteobacteria</taxon>
        <taxon>Sphingomonadales</taxon>
        <taxon>Sphingomonadaceae</taxon>
        <taxon>Sphingomonas</taxon>
    </lineage>
</organism>
<accession>A0A4Y8ZRL5</accession>
<evidence type="ECO:0000256" key="2">
    <source>
        <dbReference type="ARBA" id="ARBA00022553"/>
    </source>
</evidence>
<dbReference type="GO" id="GO:0004674">
    <property type="term" value="F:protein serine/threonine kinase activity"/>
    <property type="evidence" value="ECO:0007669"/>
    <property type="project" value="UniProtKB-EC"/>
</dbReference>
<dbReference type="AlphaFoldDB" id="A0A4Y8ZRL5"/>
<dbReference type="EMBL" id="SPDV01000019">
    <property type="protein sequence ID" value="TFI58117.1"/>
    <property type="molecule type" value="Genomic_DNA"/>
</dbReference>
<keyword evidence="4" id="KW-0677">Repeat</keyword>
<dbReference type="Proteomes" id="UP000298213">
    <property type="component" value="Unassembled WGS sequence"/>
</dbReference>
<keyword evidence="2" id="KW-0597">Phosphoprotein</keyword>
<dbReference type="InterPro" id="IPR051347">
    <property type="entry name" value="Circadian_clock_KaiC-rel"/>
</dbReference>
<dbReference type="EC" id="2.7.11.1" evidence="1"/>
<dbReference type="PANTHER" id="PTHR42926">
    <property type="match status" value="1"/>
</dbReference>
<dbReference type="InterPro" id="IPR010624">
    <property type="entry name" value="KaiC_dom"/>
</dbReference>
<comment type="caution">
    <text evidence="8">The sequence shown here is derived from an EMBL/GenBank/DDBJ whole genome shotgun (WGS) entry which is preliminary data.</text>
</comment>
<evidence type="ECO:0000256" key="5">
    <source>
        <dbReference type="ARBA" id="ARBA00022777"/>
    </source>
</evidence>
<gene>
    <name evidence="8" type="ORF">E2493_11055</name>
</gene>
<keyword evidence="5" id="KW-0418">Kinase</keyword>
<proteinExistence type="predicted"/>
<name>A0A4Y8ZRL5_9SPHN</name>
<feature type="domain" description="KaiC" evidence="7">
    <location>
        <begin position="254"/>
        <end position="485"/>
    </location>
</feature>
<feature type="domain" description="KaiC" evidence="7">
    <location>
        <begin position="12"/>
        <end position="251"/>
    </location>
</feature>
<dbReference type="PIRSF" id="PIRSF039117">
    <property type="entry name" value="KaiC"/>
    <property type="match status" value="1"/>
</dbReference>
<dbReference type="GO" id="GO:0005524">
    <property type="term" value="F:ATP binding"/>
    <property type="evidence" value="ECO:0007669"/>
    <property type="project" value="InterPro"/>
</dbReference>
<evidence type="ECO:0000313" key="9">
    <source>
        <dbReference type="Proteomes" id="UP000298213"/>
    </source>
</evidence>
<evidence type="ECO:0000256" key="4">
    <source>
        <dbReference type="ARBA" id="ARBA00022737"/>
    </source>
</evidence>
<evidence type="ECO:0000256" key="1">
    <source>
        <dbReference type="ARBA" id="ARBA00012513"/>
    </source>
</evidence>
<dbReference type="InterPro" id="IPR003593">
    <property type="entry name" value="AAA+_ATPase"/>
</dbReference>
<dbReference type="SMART" id="SM00382">
    <property type="entry name" value="AAA"/>
    <property type="match status" value="2"/>
</dbReference>
<dbReference type="SUPFAM" id="SSF52540">
    <property type="entry name" value="P-loop containing nucleoside triphosphate hydrolases"/>
    <property type="match status" value="2"/>
</dbReference>
<evidence type="ECO:0000256" key="6">
    <source>
        <dbReference type="ARBA" id="ARBA00022801"/>
    </source>
</evidence>
<evidence type="ECO:0000259" key="7">
    <source>
        <dbReference type="PROSITE" id="PS51146"/>
    </source>
</evidence>
<dbReference type="InterPro" id="IPR030665">
    <property type="entry name" value="KaiC"/>
</dbReference>
<evidence type="ECO:0000256" key="3">
    <source>
        <dbReference type="ARBA" id="ARBA00022679"/>
    </source>
</evidence>
<dbReference type="Pfam" id="PF06745">
    <property type="entry name" value="ATPase"/>
    <property type="match status" value="2"/>
</dbReference>